<dbReference type="EMBL" id="FPBK01000006">
    <property type="protein sequence ID" value="SFU53155.1"/>
    <property type="molecule type" value="Genomic_DNA"/>
</dbReference>
<proteinExistence type="predicted"/>
<feature type="signal peptide" evidence="2">
    <location>
        <begin position="1"/>
        <end position="28"/>
    </location>
</feature>
<dbReference type="Proteomes" id="UP000199138">
    <property type="component" value="Unassembled WGS sequence"/>
</dbReference>
<evidence type="ECO:0000256" key="1">
    <source>
        <dbReference type="SAM" id="MobiDB-lite"/>
    </source>
</evidence>
<keyword evidence="4" id="KW-1185">Reference proteome</keyword>
<name>A0A1I7GXN6_9FLAO</name>
<evidence type="ECO:0000313" key="4">
    <source>
        <dbReference type="Proteomes" id="UP000199138"/>
    </source>
</evidence>
<sequence>MKKFYVLMLTVFLNVPFFYSCTPDAANADDSLYTEQANTGDDDGEILPPEEDDCDDPDGCS</sequence>
<reference evidence="3 4" key="1">
    <citation type="submission" date="2016-10" db="EMBL/GenBank/DDBJ databases">
        <authorList>
            <person name="de Groot N.N."/>
        </authorList>
    </citation>
    <scope>NUCLEOTIDE SEQUENCE [LARGE SCALE GENOMIC DNA]</scope>
    <source>
        <strain evidence="3 4">CGMCC 1.12333</strain>
    </source>
</reference>
<feature type="compositionally biased region" description="Acidic residues" evidence="1">
    <location>
        <begin position="40"/>
        <end position="61"/>
    </location>
</feature>
<evidence type="ECO:0008006" key="5">
    <source>
        <dbReference type="Google" id="ProtNLM"/>
    </source>
</evidence>
<accession>A0A1I7GXN6</accession>
<keyword evidence="2" id="KW-0732">Signal</keyword>
<feature type="region of interest" description="Disordered" evidence="1">
    <location>
        <begin position="34"/>
        <end position="61"/>
    </location>
</feature>
<gene>
    <name evidence="3" type="ORF">SAMN05216480_10672</name>
</gene>
<dbReference type="AlphaFoldDB" id="A0A1I7GXN6"/>
<evidence type="ECO:0000256" key="2">
    <source>
        <dbReference type="SAM" id="SignalP"/>
    </source>
</evidence>
<protein>
    <recommendedName>
        <fullName evidence="5">Secreted protein</fullName>
    </recommendedName>
</protein>
<dbReference type="PROSITE" id="PS51257">
    <property type="entry name" value="PROKAR_LIPOPROTEIN"/>
    <property type="match status" value="1"/>
</dbReference>
<feature type="chain" id="PRO_5011454066" description="Secreted protein" evidence="2">
    <location>
        <begin position="29"/>
        <end position="61"/>
    </location>
</feature>
<evidence type="ECO:0000313" key="3">
    <source>
        <dbReference type="EMBL" id="SFU53155.1"/>
    </source>
</evidence>
<organism evidence="3 4">
    <name type="scientific">Pustulibacterium marinum</name>
    <dbReference type="NCBI Taxonomy" id="1224947"/>
    <lineage>
        <taxon>Bacteria</taxon>
        <taxon>Pseudomonadati</taxon>
        <taxon>Bacteroidota</taxon>
        <taxon>Flavobacteriia</taxon>
        <taxon>Flavobacteriales</taxon>
        <taxon>Flavobacteriaceae</taxon>
        <taxon>Pustulibacterium</taxon>
    </lineage>
</organism>